<feature type="compositionally biased region" description="Polar residues" evidence="1">
    <location>
        <begin position="18"/>
        <end position="29"/>
    </location>
</feature>
<gene>
    <name evidence="2" type="ORF">HAX54_003316</name>
</gene>
<comment type="caution">
    <text evidence="2">The sequence shown here is derived from an EMBL/GenBank/DDBJ whole genome shotgun (WGS) entry which is preliminary data.</text>
</comment>
<accession>A0ABS8WS27</accession>
<reference evidence="2 3" key="1">
    <citation type="journal article" date="2021" name="BMC Genomics">
        <title>Datura genome reveals duplications of psychoactive alkaloid biosynthetic genes and high mutation rate following tissue culture.</title>
        <authorList>
            <person name="Rajewski A."/>
            <person name="Carter-House D."/>
            <person name="Stajich J."/>
            <person name="Litt A."/>
        </authorList>
    </citation>
    <scope>NUCLEOTIDE SEQUENCE [LARGE SCALE GENOMIC DNA]</scope>
    <source>
        <strain evidence="2">AR-01</strain>
    </source>
</reference>
<evidence type="ECO:0000313" key="2">
    <source>
        <dbReference type="EMBL" id="MCE3215742.1"/>
    </source>
</evidence>
<proteinExistence type="predicted"/>
<protein>
    <submittedName>
        <fullName evidence="2">Uncharacterized protein</fullName>
    </submittedName>
</protein>
<evidence type="ECO:0000256" key="1">
    <source>
        <dbReference type="SAM" id="MobiDB-lite"/>
    </source>
</evidence>
<sequence>TRGSKYEEEKVYGEHDSTTSPSASLTRQPPQLPYGELPQFSPPLFAQCAQRAKMHENQLL</sequence>
<feature type="non-terminal residue" evidence="2">
    <location>
        <position position="60"/>
    </location>
</feature>
<feature type="region of interest" description="Disordered" evidence="1">
    <location>
        <begin position="1"/>
        <end position="39"/>
    </location>
</feature>
<feature type="non-terminal residue" evidence="2">
    <location>
        <position position="1"/>
    </location>
</feature>
<keyword evidence="3" id="KW-1185">Reference proteome</keyword>
<evidence type="ECO:0000313" key="3">
    <source>
        <dbReference type="Proteomes" id="UP000823775"/>
    </source>
</evidence>
<feature type="compositionally biased region" description="Basic and acidic residues" evidence="1">
    <location>
        <begin position="1"/>
        <end position="17"/>
    </location>
</feature>
<dbReference type="EMBL" id="JACEIK010011514">
    <property type="protein sequence ID" value="MCE3215742.1"/>
    <property type="molecule type" value="Genomic_DNA"/>
</dbReference>
<name>A0ABS8WS27_DATST</name>
<organism evidence="2 3">
    <name type="scientific">Datura stramonium</name>
    <name type="common">Jimsonweed</name>
    <name type="synonym">Common thornapple</name>
    <dbReference type="NCBI Taxonomy" id="4076"/>
    <lineage>
        <taxon>Eukaryota</taxon>
        <taxon>Viridiplantae</taxon>
        <taxon>Streptophyta</taxon>
        <taxon>Embryophyta</taxon>
        <taxon>Tracheophyta</taxon>
        <taxon>Spermatophyta</taxon>
        <taxon>Magnoliopsida</taxon>
        <taxon>eudicotyledons</taxon>
        <taxon>Gunneridae</taxon>
        <taxon>Pentapetalae</taxon>
        <taxon>asterids</taxon>
        <taxon>lamiids</taxon>
        <taxon>Solanales</taxon>
        <taxon>Solanaceae</taxon>
        <taxon>Solanoideae</taxon>
        <taxon>Datureae</taxon>
        <taxon>Datura</taxon>
    </lineage>
</organism>
<dbReference type="Proteomes" id="UP000823775">
    <property type="component" value="Unassembled WGS sequence"/>
</dbReference>